<dbReference type="EMBL" id="CAMKVN010005048">
    <property type="protein sequence ID" value="CAI2188201.1"/>
    <property type="molecule type" value="Genomic_DNA"/>
</dbReference>
<sequence>KVKEEMNIAENIELSPHTLRRCFATHQAISGMPLPVLQKVLGHTSGSGSSGSASGAEGSGSSGSSSISGSRPAAPGSRIGSVGSKIASGGLISGSKLGSLASGTSPPPAGVQEEAGVPQPSGTSPDKVLFTTFPPPPFVLKIPSFGSQTIVQLSGICIV</sequence>
<dbReference type="GO" id="GO:0003677">
    <property type="term" value="F:DNA binding"/>
    <property type="evidence" value="ECO:0007669"/>
    <property type="project" value="InterPro"/>
</dbReference>
<dbReference type="Gene3D" id="1.10.443.10">
    <property type="entry name" value="Intergrase catalytic core"/>
    <property type="match status" value="1"/>
</dbReference>
<dbReference type="InterPro" id="IPR002104">
    <property type="entry name" value="Integrase_catalytic"/>
</dbReference>
<evidence type="ECO:0000313" key="4">
    <source>
        <dbReference type="EMBL" id="CAI2188201.1"/>
    </source>
</evidence>
<dbReference type="InterPro" id="IPR013762">
    <property type="entry name" value="Integrase-like_cat_sf"/>
</dbReference>
<comment type="caution">
    <text evidence="4">The sequence shown here is derived from an EMBL/GenBank/DDBJ whole genome shotgun (WGS) entry which is preliminary data.</text>
</comment>
<keyword evidence="1" id="KW-0233">DNA recombination</keyword>
<protein>
    <submittedName>
        <fullName evidence="4">13640_t:CDS:1</fullName>
    </submittedName>
</protein>
<name>A0A9W4WYA4_9GLOM</name>
<dbReference type="AlphaFoldDB" id="A0A9W4WYA4"/>
<organism evidence="4 5">
    <name type="scientific">Funneliformis geosporum</name>
    <dbReference type="NCBI Taxonomy" id="1117311"/>
    <lineage>
        <taxon>Eukaryota</taxon>
        <taxon>Fungi</taxon>
        <taxon>Fungi incertae sedis</taxon>
        <taxon>Mucoromycota</taxon>
        <taxon>Glomeromycotina</taxon>
        <taxon>Glomeromycetes</taxon>
        <taxon>Glomerales</taxon>
        <taxon>Glomeraceae</taxon>
        <taxon>Funneliformis</taxon>
    </lineage>
</organism>
<proteinExistence type="predicted"/>
<evidence type="ECO:0000256" key="2">
    <source>
        <dbReference type="SAM" id="MobiDB-lite"/>
    </source>
</evidence>
<dbReference type="GO" id="GO:0006310">
    <property type="term" value="P:DNA recombination"/>
    <property type="evidence" value="ECO:0007669"/>
    <property type="project" value="UniProtKB-KW"/>
</dbReference>
<accession>A0A9W4WYA4</accession>
<reference evidence="4" key="1">
    <citation type="submission" date="2022-08" db="EMBL/GenBank/DDBJ databases">
        <authorList>
            <person name="Kallberg Y."/>
            <person name="Tangrot J."/>
            <person name="Rosling A."/>
        </authorList>
    </citation>
    <scope>NUCLEOTIDE SEQUENCE</scope>
    <source>
        <strain evidence="4">Wild A</strain>
    </source>
</reference>
<dbReference type="OrthoDB" id="2389007at2759"/>
<feature type="region of interest" description="Disordered" evidence="2">
    <location>
        <begin position="97"/>
        <end position="129"/>
    </location>
</feature>
<dbReference type="Pfam" id="PF00589">
    <property type="entry name" value="Phage_integrase"/>
    <property type="match status" value="1"/>
</dbReference>
<feature type="region of interest" description="Disordered" evidence="2">
    <location>
        <begin position="40"/>
        <end position="81"/>
    </location>
</feature>
<feature type="domain" description="Tyr recombinase" evidence="3">
    <location>
        <begin position="8"/>
        <end position="46"/>
    </location>
</feature>
<dbReference type="GO" id="GO:0015074">
    <property type="term" value="P:DNA integration"/>
    <property type="evidence" value="ECO:0007669"/>
    <property type="project" value="InterPro"/>
</dbReference>
<dbReference type="Proteomes" id="UP001153678">
    <property type="component" value="Unassembled WGS sequence"/>
</dbReference>
<feature type="compositionally biased region" description="Low complexity" evidence="2">
    <location>
        <begin position="46"/>
        <end position="56"/>
    </location>
</feature>
<feature type="non-terminal residue" evidence="4">
    <location>
        <position position="1"/>
    </location>
</feature>
<evidence type="ECO:0000256" key="1">
    <source>
        <dbReference type="ARBA" id="ARBA00023172"/>
    </source>
</evidence>
<keyword evidence="5" id="KW-1185">Reference proteome</keyword>
<evidence type="ECO:0000259" key="3">
    <source>
        <dbReference type="Pfam" id="PF00589"/>
    </source>
</evidence>
<dbReference type="InterPro" id="IPR011010">
    <property type="entry name" value="DNA_brk_join_enz"/>
</dbReference>
<gene>
    <name evidence="4" type="ORF">FWILDA_LOCUS13460</name>
</gene>
<dbReference type="CDD" id="cd00397">
    <property type="entry name" value="DNA_BRE_C"/>
    <property type="match status" value="1"/>
</dbReference>
<dbReference type="SUPFAM" id="SSF56349">
    <property type="entry name" value="DNA breaking-rejoining enzymes"/>
    <property type="match status" value="1"/>
</dbReference>
<evidence type="ECO:0000313" key="5">
    <source>
        <dbReference type="Proteomes" id="UP001153678"/>
    </source>
</evidence>
<feature type="compositionally biased region" description="Low complexity" evidence="2">
    <location>
        <begin position="62"/>
        <end position="81"/>
    </location>
</feature>